<keyword evidence="2 4" id="KW-0479">Metal-binding</keyword>
<dbReference type="AlphaFoldDB" id="A0A1I5T3C1"/>
<evidence type="ECO:0000256" key="1">
    <source>
        <dbReference type="ARBA" id="ARBA00006217"/>
    </source>
</evidence>
<dbReference type="EMBL" id="FOWR01000024">
    <property type="protein sequence ID" value="SFP77535.1"/>
    <property type="molecule type" value="Genomic_DNA"/>
</dbReference>
<dbReference type="InterPro" id="IPR036874">
    <property type="entry name" value="Carbonic_anhydrase_sf"/>
</dbReference>
<evidence type="ECO:0000313" key="6">
    <source>
        <dbReference type="Proteomes" id="UP000182692"/>
    </source>
</evidence>
<dbReference type="Proteomes" id="UP000182692">
    <property type="component" value="Unassembled WGS sequence"/>
</dbReference>
<dbReference type="GeneID" id="35870342"/>
<dbReference type="PANTHER" id="PTHR43175">
    <property type="entry name" value="CARBONIC ANHYDRASE"/>
    <property type="match status" value="1"/>
</dbReference>
<feature type="binding site" evidence="4">
    <location>
        <position position="40"/>
    </location>
    <ligand>
        <name>Zn(2+)</name>
        <dbReference type="ChEBI" id="CHEBI:29105"/>
    </ligand>
</feature>
<evidence type="ECO:0000256" key="4">
    <source>
        <dbReference type="PIRSR" id="PIRSR601765-1"/>
    </source>
</evidence>
<comment type="cofactor">
    <cofactor evidence="4">
        <name>Zn(2+)</name>
        <dbReference type="ChEBI" id="CHEBI:29105"/>
    </cofactor>
    <text evidence="4">Binds 1 zinc ion per subunit.</text>
</comment>
<dbReference type="CDD" id="cd03379">
    <property type="entry name" value="beta_CA_cladeD"/>
    <property type="match status" value="1"/>
</dbReference>
<organism evidence="5 6">
    <name type="scientific">Enterovibrio norvegicus DSM 15893</name>
    <dbReference type="NCBI Taxonomy" id="1121869"/>
    <lineage>
        <taxon>Bacteria</taxon>
        <taxon>Pseudomonadati</taxon>
        <taxon>Pseudomonadota</taxon>
        <taxon>Gammaproteobacteria</taxon>
        <taxon>Vibrionales</taxon>
        <taxon>Vibrionaceae</taxon>
        <taxon>Enterovibrio</taxon>
    </lineage>
</organism>
<dbReference type="STRING" id="1121869.SAMN03084138_03075"/>
<feature type="binding site" evidence="4">
    <location>
        <position position="94"/>
    </location>
    <ligand>
        <name>Zn(2+)</name>
        <dbReference type="ChEBI" id="CHEBI:29105"/>
    </ligand>
</feature>
<name>A0A1I5T3C1_9GAMM</name>
<keyword evidence="3 4" id="KW-0862">Zinc</keyword>
<sequence length="193" mass="21325">MSNVKQEVELANRDYVENFGDKGQLQIPPSRQFAVLTCMDARLDPAKFAGFAEGEAHVIRNAGGRASSDAIRSLVLSHKLLGTQEWFVVHHTDCGMEKFDQQTMATLLEESLHTAIADQTGWHNVTQEGGTIEGHFVNWLTINDLKHSVVEDVQRIKASPMVPKDIPIYGYVFDCETGELIEVEEATKAGVAA</sequence>
<feature type="binding site" evidence="4">
    <location>
        <position position="91"/>
    </location>
    <ligand>
        <name>Zn(2+)</name>
        <dbReference type="ChEBI" id="CHEBI:29105"/>
    </ligand>
</feature>
<reference evidence="5 6" key="1">
    <citation type="submission" date="2016-10" db="EMBL/GenBank/DDBJ databases">
        <authorList>
            <person name="de Groot N.N."/>
        </authorList>
    </citation>
    <scope>NUCLEOTIDE SEQUENCE [LARGE SCALE GENOMIC DNA]</scope>
    <source>
        <strain evidence="5 6">DSM 15893</strain>
    </source>
</reference>
<dbReference type="RefSeq" id="WP_017011268.1">
    <property type="nucleotide sequence ID" value="NZ_FOWR01000024.1"/>
</dbReference>
<dbReference type="GO" id="GO:0008270">
    <property type="term" value="F:zinc ion binding"/>
    <property type="evidence" value="ECO:0007669"/>
    <property type="project" value="InterPro"/>
</dbReference>
<protein>
    <submittedName>
        <fullName evidence="5">Carbonic anhydrase</fullName>
    </submittedName>
</protein>
<dbReference type="SMART" id="SM00947">
    <property type="entry name" value="Pro_CA"/>
    <property type="match status" value="1"/>
</dbReference>
<dbReference type="PANTHER" id="PTHR43175:SF3">
    <property type="entry name" value="CARBON DISULFIDE HYDROLASE"/>
    <property type="match status" value="1"/>
</dbReference>
<dbReference type="Pfam" id="PF00484">
    <property type="entry name" value="Pro_CA"/>
    <property type="match status" value="1"/>
</dbReference>
<feature type="binding site" evidence="4">
    <location>
        <position position="38"/>
    </location>
    <ligand>
        <name>Zn(2+)</name>
        <dbReference type="ChEBI" id="CHEBI:29105"/>
    </ligand>
</feature>
<evidence type="ECO:0000313" key="5">
    <source>
        <dbReference type="EMBL" id="SFP77535.1"/>
    </source>
</evidence>
<dbReference type="Gene3D" id="3.40.1050.10">
    <property type="entry name" value="Carbonic anhydrase"/>
    <property type="match status" value="1"/>
</dbReference>
<proteinExistence type="inferred from homology"/>
<dbReference type="GO" id="GO:0004089">
    <property type="term" value="F:carbonate dehydratase activity"/>
    <property type="evidence" value="ECO:0007669"/>
    <property type="project" value="InterPro"/>
</dbReference>
<evidence type="ECO:0000256" key="3">
    <source>
        <dbReference type="ARBA" id="ARBA00022833"/>
    </source>
</evidence>
<comment type="similarity">
    <text evidence="1">Belongs to the beta-class carbonic anhydrase family.</text>
</comment>
<dbReference type="SUPFAM" id="SSF53056">
    <property type="entry name" value="beta-carbonic anhydrase, cab"/>
    <property type="match status" value="1"/>
</dbReference>
<accession>A0A1I5T3C1</accession>
<evidence type="ECO:0000256" key="2">
    <source>
        <dbReference type="ARBA" id="ARBA00022723"/>
    </source>
</evidence>
<dbReference type="InterPro" id="IPR001765">
    <property type="entry name" value="Carbonic_anhydrase"/>
</dbReference>
<dbReference type="OrthoDB" id="9797527at2"/>
<gene>
    <name evidence="5" type="ORF">SAMN03084138_03075</name>
</gene>